<dbReference type="EMBL" id="NFJD01000002">
    <property type="protein sequence ID" value="OUO56843.1"/>
    <property type="molecule type" value="Genomic_DNA"/>
</dbReference>
<dbReference type="PANTHER" id="PTHR34980">
    <property type="entry name" value="INNER MEMBRANE PROTEIN-RELATED-RELATED"/>
    <property type="match status" value="1"/>
</dbReference>
<reference evidence="3" key="1">
    <citation type="submission" date="2017-04" db="EMBL/GenBank/DDBJ databases">
        <title>Function of individual gut microbiota members based on whole genome sequencing of pure cultures obtained from chicken caecum.</title>
        <authorList>
            <person name="Medvecky M."/>
            <person name="Cejkova D."/>
            <person name="Polansky O."/>
            <person name="Karasova D."/>
            <person name="Kubasova T."/>
            <person name="Cizek A."/>
            <person name="Rychlik I."/>
        </authorList>
    </citation>
    <scope>NUCLEOTIDE SEQUENCE [LARGE SCALE GENOMIC DNA]</scope>
    <source>
        <strain evidence="3">An273</strain>
    </source>
</reference>
<organism evidence="2 3">
    <name type="scientific">Candidatus Avelusimicrobium gallicola</name>
    <dbReference type="NCBI Taxonomy" id="2562704"/>
    <lineage>
        <taxon>Bacteria</taxon>
        <taxon>Pseudomonadati</taxon>
        <taxon>Elusimicrobiota</taxon>
        <taxon>Elusimicrobia</taxon>
        <taxon>Elusimicrobiales</taxon>
        <taxon>Elusimicrobiaceae</taxon>
        <taxon>Candidatus Avelusimicrobium</taxon>
    </lineage>
</organism>
<keyword evidence="1" id="KW-0812">Transmembrane</keyword>
<dbReference type="AlphaFoldDB" id="A0A1Y4DCK6"/>
<protein>
    <recommendedName>
        <fullName evidence="4">DUF805 domain-containing protein</fullName>
    </recommendedName>
</protein>
<dbReference type="OrthoDB" id="9812349at2"/>
<sequence length="108" mass="12173">MIGRMGRLGYFIRLCILSVLYGLGVLFFTMGGKGQSLNPVALLFLFLGSGILLVSFLSWLSATVRRLHDMDFSGWWVLLVCLFPILVLVLCLWPGIQGYNRFGPPIRY</sequence>
<dbReference type="GO" id="GO:0005886">
    <property type="term" value="C:plasma membrane"/>
    <property type="evidence" value="ECO:0007669"/>
    <property type="project" value="TreeGrafter"/>
</dbReference>
<accession>A0A1Y4DCK6</accession>
<comment type="caution">
    <text evidence="2">The sequence shown here is derived from an EMBL/GenBank/DDBJ whole genome shotgun (WGS) entry which is preliminary data.</text>
</comment>
<keyword evidence="1" id="KW-0472">Membrane</keyword>
<dbReference type="Proteomes" id="UP000196368">
    <property type="component" value="Unassembled WGS sequence"/>
</dbReference>
<name>A0A1Y4DCK6_9BACT</name>
<feature type="transmembrane region" description="Helical" evidence="1">
    <location>
        <begin position="74"/>
        <end position="96"/>
    </location>
</feature>
<evidence type="ECO:0000313" key="3">
    <source>
        <dbReference type="Proteomes" id="UP000196368"/>
    </source>
</evidence>
<evidence type="ECO:0008006" key="4">
    <source>
        <dbReference type="Google" id="ProtNLM"/>
    </source>
</evidence>
<keyword evidence="3" id="KW-1185">Reference proteome</keyword>
<proteinExistence type="predicted"/>
<gene>
    <name evidence="2" type="ORF">B5F75_03075</name>
</gene>
<dbReference type="RefSeq" id="WP_087287807.1">
    <property type="nucleotide sequence ID" value="NZ_NFJD01000002.1"/>
</dbReference>
<dbReference type="Pfam" id="PF05656">
    <property type="entry name" value="DUF805"/>
    <property type="match status" value="1"/>
</dbReference>
<evidence type="ECO:0000256" key="1">
    <source>
        <dbReference type="SAM" id="Phobius"/>
    </source>
</evidence>
<feature type="transmembrane region" description="Helical" evidence="1">
    <location>
        <begin position="12"/>
        <end position="30"/>
    </location>
</feature>
<dbReference type="InterPro" id="IPR008523">
    <property type="entry name" value="DUF805"/>
</dbReference>
<evidence type="ECO:0000313" key="2">
    <source>
        <dbReference type="EMBL" id="OUO56843.1"/>
    </source>
</evidence>
<feature type="transmembrane region" description="Helical" evidence="1">
    <location>
        <begin position="42"/>
        <end position="62"/>
    </location>
</feature>
<keyword evidence="1" id="KW-1133">Transmembrane helix</keyword>